<comment type="caution">
    <text evidence="2">The sequence shown here is derived from an EMBL/GenBank/DDBJ whole genome shotgun (WGS) entry which is preliminary data.</text>
</comment>
<dbReference type="AlphaFoldDB" id="A0A848CED8"/>
<accession>A0A848CED8</accession>
<evidence type="ECO:0000313" key="2">
    <source>
        <dbReference type="EMBL" id="NME52945.1"/>
    </source>
</evidence>
<evidence type="ECO:0000313" key="3">
    <source>
        <dbReference type="Proteomes" id="UP000522333"/>
    </source>
</evidence>
<evidence type="ECO:0000256" key="1">
    <source>
        <dbReference type="SAM" id="MobiDB-lite"/>
    </source>
</evidence>
<name>A0A848CED8_9BACT</name>
<dbReference type="Proteomes" id="UP000522333">
    <property type="component" value="Unassembled WGS sequence"/>
</dbReference>
<proteinExistence type="predicted"/>
<organism evidence="2 3">
    <name type="scientific">Desulfovibrio piger</name>
    <dbReference type="NCBI Taxonomy" id="901"/>
    <lineage>
        <taxon>Bacteria</taxon>
        <taxon>Pseudomonadati</taxon>
        <taxon>Thermodesulfobacteriota</taxon>
        <taxon>Desulfovibrionia</taxon>
        <taxon>Desulfovibrionales</taxon>
        <taxon>Desulfovibrionaceae</taxon>
        <taxon>Desulfovibrio</taxon>
    </lineage>
</organism>
<feature type="region of interest" description="Disordered" evidence="1">
    <location>
        <begin position="45"/>
        <end position="91"/>
    </location>
</feature>
<sequence length="91" mass="9559">MIVNISSAPVVIGRFRILPGAKFPDVPKTSEETLAVEKLLKKGILKETAPKESGAPKPAQAARATDKAQAPKAETAKPEAPKAEAAKSENK</sequence>
<feature type="compositionally biased region" description="Basic and acidic residues" evidence="1">
    <location>
        <begin position="74"/>
        <end position="91"/>
    </location>
</feature>
<dbReference type="RefSeq" id="WP_168936246.1">
    <property type="nucleotide sequence ID" value="NZ_JABAFY010000052.1"/>
</dbReference>
<dbReference type="EMBL" id="JABAFY010000052">
    <property type="protein sequence ID" value="NME52945.1"/>
    <property type="molecule type" value="Genomic_DNA"/>
</dbReference>
<gene>
    <name evidence="2" type="ORF">HF854_10565</name>
</gene>
<reference evidence="2 3" key="1">
    <citation type="submission" date="2020-04" db="EMBL/GenBank/DDBJ databases">
        <authorList>
            <person name="Hitch T.C.A."/>
            <person name="Wylensek D."/>
            <person name="Clavel T."/>
        </authorList>
    </citation>
    <scope>NUCLEOTIDE SEQUENCE [LARGE SCALE GENOMIC DNA]</scope>
    <source>
        <strain evidence="2 3">PG-251-APC-1</strain>
    </source>
</reference>
<feature type="compositionally biased region" description="Low complexity" evidence="1">
    <location>
        <begin position="57"/>
        <end position="73"/>
    </location>
</feature>
<protein>
    <submittedName>
        <fullName evidence="2">Uncharacterized protein</fullName>
    </submittedName>
</protein>